<feature type="compositionally biased region" description="Basic and acidic residues" evidence="1">
    <location>
        <begin position="8"/>
        <end position="25"/>
    </location>
</feature>
<evidence type="ECO:0000256" key="1">
    <source>
        <dbReference type="SAM" id="MobiDB-lite"/>
    </source>
</evidence>
<evidence type="ECO:0000313" key="2">
    <source>
        <dbReference type="Ensembl" id="ENSACUP00000011343.1"/>
    </source>
</evidence>
<organism evidence="2 3">
    <name type="scientific">Athene cunicularia</name>
    <name type="common">Burrowing owl</name>
    <name type="synonym">Speotyto cunicularia</name>
    <dbReference type="NCBI Taxonomy" id="194338"/>
    <lineage>
        <taxon>Eukaryota</taxon>
        <taxon>Metazoa</taxon>
        <taxon>Chordata</taxon>
        <taxon>Craniata</taxon>
        <taxon>Vertebrata</taxon>
        <taxon>Euteleostomi</taxon>
        <taxon>Archelosauria</taxon>
        <taxon>Archosauria</taxon>
        <taxon>Dinosauria</taxon>
        <taxon>Saurischia</taxon>
        <taxon>Theropoda</taxon>
        <taxon>Coelurosauria</taxon>
        <taxon>Aves</taxon>
        <taxon>Neognathae</taxon>
        <taxon>Neoaves</taxon>
        <taxon>Telluraves</taxon>
        <taxon>Strigiformes</taxon>
        <taxon>Strigidae</taxon>
        <taxon>Athene</taxon>
    </lineage>
</organism>
<feature type="region of interest" description="Disordered" evidence="1">
    <location>
        <begin position="1"/>
        <end position="29"/>
    </location>
</feature>
<dbReference type="OMA" id="CKITSKM"/>
<dbReference type="Proteomes" id="UP000472269">
    <property type="component" value="Unplaced"/>
</dbReference>
<reference evidence="2" key="2">
    <citation type="submission" date="2025-09" db="UniProtKB">
        <authorList>
            <consortium name="Ensembl"/>
        </authorList>
    </citation>
    <scope>IDENTIFICATION</scope>
</reference>
<reference evidence="2" key="1">
    <citation type="submission" date="2025-08" db="UniProtKB">
        <authorList>
            <consortium name="Ensembl"/>
        </authorList>
    </citation>
    <scope>IDENTIFICATION</scope>
</reference>
<protein>
    <submittedName>
        <fullName evidence="2">Uncharacterized protein</fullName>
    </submittedName>
</protein>
<keyword evidence="3" id="KW-1185">Reference proteome</keyword>
<dbReference type="Ensembl" id="ENSACUT00000012094.1">
    <property type="protein sequence ID" value="ENSACUP00000011343.1"/>
    <property type="gene ID" value="ENSACUG00000007644.1"/>
</dbReference>
<name>A0A663MJ82_ATHCN</name>
<sequence>MAQHLKKSFKDSLDDIKERMKEKRNQKLTKLGKTSQISTVKCKITSKMLKYLNSVHILFFLKPS</sequence>
<proteinExistence type="predicted"/>
<evidence type="ECO:0000313" key="3">
    <source>
        <dbReference type="Proteomes" id="UP000472269"/>
    </source>
</evidence>
<accession>A0A663MJ82</accession>
<dbReference type="AlphaFoldDB" id="A0A663MJ82"/>